<dbReference type="OrthoDB" id="1550505at2"/>
<dbReference type="Proteomes" id="UP000292884">
    <property type="component" value="Unassembled WGS sequence"/>
</dbReference>
<protein>
    <submittedName>
        <fullName evidence="1">Uncharacterized protein</fullName>
    </submittedName>
</protein>
<dbReference type="RefSeq" id="WP_131552566.1">
    <property type="nucleotide sequence ID" value="NZ_SJSK01000002.1"/>
</dbReference>
<comment type="caution">
    <text evidence="1">The sequence shown here is derived from an EMBL/GenBank/DDBJ whole genome shotgun (WGS) entry which is preliminary data.</text>
</comment>
<gene>
    <name evidence="1" type="ORF">EZ428_07640</name>
</gene>
<evidence type="ECO:0000313" key="1">
    <source>
        <dbReference type="EMBL" id="TCC91627.1"/>
    </source>
</evidence>
<accession>A0A4R0MXL8</accession>
<reference evidence="1 2" key="1">
    <citation type="submission" date="2019-02" db="EMBL/GenBank/DDBJ databases">
        <title>Pedobacter sp. RP-1-13 sp. nov., isolated from Arctic soil.</title>
        <authorList>
            <person name="Dahal R.H."/>
        </authorList>
    </citation>
    <scope>NUCLEOTIDE SEQUENCE [LARGE SCALE GENOMIC DNA]</scope>
    <source>
        <strain evidence="1 2">RP-1-13</strain>
    </source>
</reference>
<proteinExistence type="predicted"/>
<name>A0A4R0MXL8_9SPHI</name>
<keyword evidence="2" id="KW-1185">Reference proteome</keyword>
<sequence>MNNVTKWMSWEGGIDLVALTAPDLQMPNLIIHLGRMVNTPVGNAASGMILWQPDLTAPPAVMGFVSNNETVGKYFGPNIFADTPFEMASVLTAFIKVEITPTCAYSTCVVNGYTFEVEMSDFSEPYLINRQPSAMPPFYQQGVEIHAKKVLVKIDGKIIDVIIPPVGITGGLASVVSPNGVYAR</sequence>
<dbReference type="EMBL" id="SJSK01000002">
    <property type="protein sequence ID" value="TCC91627.1"/>
    <property type="molecule type" value="Genomic_DNA"/>
</dbReference>
<dbReference type="AlphaFoldDB" id="A0A4R0MXL8"/>
<evidence type="ECO:0000313" key="2">
    <source>
        <dbReference type="Proteomes" id="UP000292884"/>
    </source>
</evidence>
<organism evidence="1 2">
    <name type="scientific">Pedobacter frigiditerrae</name>
    <dbReference type="NCBI Taxonomy" id="2530452"/>
    <lineage>
        <taxon>Bacteria</taxon>
        <taxon>Pseudomonadati</taxon>
        <taxon>Bacteroidota</taxon>
        <taxon>Sphingobacteriia</taxon>
        <taxon>Sphingobacteriales</taxon>
        <taxon>Sphingobacteriaceae</taxon>
        <taxon>Pedobacter</taxon>
    </lineage>
</organism>